<dbReference type="InterPro" id="IPR015500">
    <property type="entry name" value="Peptidase_S8_subtilisin-rel"/>
</dbReference>
<dbReference type="AlphaFoldDB" id="A0AAV3X4I9"/>
<dbReference type="PROSITE" id="PS00138">
    <property type="entry name" value="SUBTILASE_SER"/>
    <property type="match status" value="1"/>
</dbReference>
<keyword evidence="2 6" id="KW-0645">Protease</keyword>
<sequence length="682" mass="75084">MSNQPIALENLFDADFYRANNPDLRNFDNQRALQHWRDYGLAEGRVFSPLVDLKFYRNRNGDLSHLSNRQLLEHLANFGLNEGRDFSPIVNLNYYRARNSDLARFNFSNRQLFDHLVNFGLNEGRSFSPFVNLNFYRDSNPDLANQTHRQRFNHLLTFGVEEARAFSPFIDLNFYRATNPDLVNLSNRQLFNHLIDWGINEGRIFSPFLDINFYRASNGDLASFNNRQLWEHFQSYGFFEGRSFSPIPYSASIGYGLVNASAAVAAAIGQSPFSDVPNLGGNNWNLDMVKAPEAWSKGYTGQGIVVAVVDSGVDYTHPDLDNNIWINTKEITGNGVDDDRNGFVDDVRGWNFADSNNNPMDFYYHGTHIAGIIAAENNEFGMTGVAFNAKIMPVKVYNGANGGYGVNVAAGIRYAADNGANVINLSMGNDITNDPVTQAIRYAIGKGTVVILSSGNDGDIVPDYPARYATHFGIAVGSVDRNNNMSWISNRAGTTRLDYVTAPGVDIYSTFPLSRYGTKTGTSYAAPHVSGVAALILSANPNLSPVQVERIITANANSNRSGFSLANSTNQSQEVAALSASFDSVTGDLIEPESNNLRSSDRIHNTSVVDVVETAIPAESFANASPTLPFNSIPIDAGMTQKSNRVAEFFEPNSLDAISPMFAQMQPNLGTDFLPRLDISVA</sequence>
<evidence type="ECO:0000256" key="3">
    <source>
        <dbReference type="ARBA" id="ARBA00022801"/>
    </source>
</evidence>
<dbReference type="Proteomes" id="UP001050975">
    <property type="component" value="Unassembled WGS sequence"/>
</dbReference>
<dbReference type="Gene3D" id="3.40.50.200">
    <property type="entry name" value="Peptidase S8/S53 domain"/>
    <property type="match status" value="1"/>
</dbReference>
<comment type="similarity">
    <text evidence="1 6 7">Belongs to the peptidase S8 family.</text>
</comment>
<keyword evidence="3 6" id="KW-0378">Hydrolase</keyword>
<dbReference type="SUPFAM" id="SSF52743">
    <property type="entry name" value="Subtilisin-like"/>
    <property type="match status" value="1"/>
</dbReference>
<dbReference type="InterPro" id="IPR050131">
    <property type="entry name" value="Peptidase_S8_subtilisin-like"/>
</dbReference>
<dbReference type="PROSITE" id="PS00137">
    <property type="entry name" value="SUBTILASE_HIS"/>
    <property type="match status" value="1"/>
</dbReference>
<dbReference type="InterPro" id="IPR023827">
    <property type="entry name" value="Peptidase_S8_Asp-AS"/>
</dbReference>
<dbReference type="InterPro" id="IPR034204">
    <property type="entry name" value="PfSUB1-like_cat_dom"/>
</dbReference>
<dbReference type="PROSITE" id="PS00136">
    <property type="entry name" value="SUBTILASE_ASP"/>
    <property type="match status" value="1"/>
</dbReference>
<evidence type="ECO:0000256" key="5">
    <source>
        <dbReference type="PIRSR" id="PIRSR615500-1"/>
    </source>
</evidence>
<name>A0AAV3X4I9_9CYAN</name>
<protein>
    <submittedName>
        <fullName evidence="9">Peptidase S8 and S53, subtilisin, kexin, sedolisin</fullName>
    </submittedName>
</protein>
<evidence type="ECO:0000256" key="1">
    <source>
        <dbReference type="ARBA" id="ARBA00011073"/>
    </source>
</evidence>
<dbReference type="PANTHER" id="PTHR43806:SF11">
    <property type="entry name" value="CEREVISIN-RELATED"/>
    <property type="match status" value="1"/>
</dbReference>
<evidence type="ECO:0000256" key="4">
    <source>
        <dbReference type="ARBA" id="ARBA00022825"/>
    </source>
</evidence>
<accession>A0AAV3X4I9</accession>
<evidence type="ECO:0000256" key="6">
    <source>
        <dbReference type="PROSITE-ProRule" id="PRU01240"/>
    </source>
</evidence>
<evidence type="ECO:0000313" key="9">
    <source>
        <dbReference type="EMBL" id="GET37024.1"/>
    </source>
</evidence>
<gene>
    <name evidence="9" type="ORF">MiSe_17770</name>
</gene>
<dbReference type="GO" id="GO:0006508">
    <property type="term" value="P:proteolysis"/>
    <property type="evidence" value="ECO:0007669"/>
    <property type="project" value="UniProtKB-KW"/>
</dbReference>
<dbReference type="GO" id="GO:0004252">
    <property type="term" value="F:serine-type endopeptidase activity"/>
    <property type="evidence" value="ECO:0007669"/>
    <property type="project" value="UniProtKB-UniRule"/>
</dbReference>
<keyword evidence="4 6" id="KW-0720">Serine protease</keyword>
<evidence type="ECO:0000256" key="2">
    <source>
        <dbReference type="ARBA" id="ARBA00022670"/>
    </source>
</evidence>
<feature type="active site" description="Charge relay system" evidence="5 6">
    <location>
        <position position="310"/>
    </location>
</feature>
<comment type="caution">
    <text evidence="9">The sequence shown here is derived from an EMBL/GenBank/DDBJ whole genome shotgun (WGS) entry which is preliminary data.</text>
</comment>
<dbReference type="InterPro" id="IPR023828">
    <property type="entry name" value="Peptidase_S8_Ser-AS"/>
</dbReference>
<reference evidence="9" key="1">
    <citation type="submission" date="2019-10" db="EMBL/GenBank/DDBJ databases">
        <title>Draft genome sequece of Microseira wollei NIES-4236.</title>
        <authorList>
            <person name="Yamaguchi H."/>
            <person name="Suzuki S."/>
            <person name="Kawachi M."/>
        </authorList>
    </citation>
    <scope>NUCLEOTIDE SEQUENCE</scope>
    <source>
        <strain evidence="9">NIES-4236</strain>
    </source>
</reference>
<evidence type="ECO:0000313" key="10">
    <source>
        <dbReference type="Proteomes" id="UP001050975"/>
    </source>
</evidence>
<dbReference type="InterPro" id="IPR022398">
    <property type="entry name" value="Peptidase_S8_His-AS"/>
</dbReference>
<evidence type="ECO:0000256" key="7">
    <source>
        <dbReference type="RuleBase" id="RU003355"/>
    </source>
</evidence>
<evidence type="ECO:0000259" key="8">
    <source>
        <dbReference type="Pfam" id="PF00082"/>
    </source>
</evidence>
<dbReference type="PANTHER" id="PTHR43806">
    <property type="entry name" value="PEPTIDASE S8"/>
    <property type="match status" value="1"/>
</dbReference>
<organism evidence="9 10">
    <name type="scientific">Microseira wollei NIES-4236</name>
    <dbReference type="NCBI Taxonomy" id="2530354"/>
    <lineage>
        <taxon>Bacteria</taxon>
        <taxon>Bacillati</taxon>
        <taxon>Cyanobacteriota</taxon>
        <taxon>Cyanophyceae</taxon>
        <taxon>Oscillatoriophycideae</taxon>
        <taxon>Aerosakkonematales</taxon>
        <taxon>Aerosakkonemataceae</taxon>
        <taxon>Microseira</taxon>
    </lineage>
</organism>
<feature type="active site" description="Charge relay system" evidence="5 6">
    <location>
        <position position="523"/>
    </location>
</feature>
<keyword evidence="10" id="KW-1185">Reference proteome</keyword>
<dbReference type="EMBL" id="BLAY01000021">
    <property type="protein sequence ID" value="GET37024.1"/>
    <property type="molecule type" value="Genomic_DNA"/>
</dbReference>
<dbReference type="PROSITE" id="PS51892">
    <property type="entry name" value="SUBTILASE"/>
    <property type="match status" value="1"/>
</dbReference>
<dbReference type="PRINTS" id="PR00723">
    <property type="entry name" value="SUBTILISIN"/>
</dbReference>
<proteinExistence type="inferred from homology"/>
<feature type="domain" description="Peptidase S8/S53" evidence="8">
    <location>
        <begin position="301"/>
        <end position="559"/>
    </location>
</feature>
<dbReference type="InterPro" id="IPR000209">
    <property type="entry name" value="Peptidase_S8/S53_dom"/>
</dbReference>
<dbReference type="CDD" id="cd07473">
    <property type="entry name" value="Peptidases_S8_Subtilisin_like"/>
    <property type="match status" value="1"/>
</dbReference>
<dbReference type="InterPro" id="IPR036852">
    <property type="entry name" value="Peptidase_S8/S53_dom_sf"/>
</dbReference>
<dbReference type="Pfam" id="PF00082">
    <property type="entry name" value="Peptidase_S8"/>
    <property type="match status" value="1"/>
</dbReference>
<dbReference type="RefSeq" id="WP_226577788.1">
    <property type="nucleotide sequence ID" value="NZ_BLAY01000021.1"/>
</dbReference>
<feature type="active site" description="Charge relay system" evidence="5 6">
    <location>
        <position position="365"/>
    </location>
</feature>